<dbReference type="Proteomes" id="UP001165085">
    <property type="component" value="Unassembled WGS sequence"/>
</dbReference>
<keyword evidence="1" id="KW-0472">Membrane</keyword>
<keyword evidence="3" id="KW-1185">Reference proteome</keyword>
<accession>A0A9W6ZMM1</accession>
<proteinExistence type="predicted"/>
<dbReference type="PANTHER" id="PTHR11319:SF35">
    <property type="entry name" value="OUTER MEMBRANE PROTEIN PMPC-RELATED"/>
    <property type="match status" value="1"/>
</dbReference>
<gene>
    <name evidence="2" type="ORF">TrST_g5737</name>
</gene>
<reference evidence="3" key="1">
    <citation type="journal article" date="2023" name="Commun. Biol.">
        <title>Genome analysis of Parmales, the sister group of diatoms, reveals the evolutionary specialization of diatoms from phago-mixotrophs to photoautotrophs.</title>
        <authorList>
            <person name="Ban H."/>
            <person name="Sato S."/>
            <person name="Yoshikawa S."/>
            <person name="Yamada K."/>
            <person name="Nakamura Y."/>
            <person name="Ichinomiya M."/>
            <person name="Sato N."/>
            <person name="Blanc-Mathieu R."/>
            <person name="Endo H."/>
            <person name="Kuwata A."/>
            <person name="Ogata H."/>
        </authorList>
    </citation>
    <scope>NUCLEOTIDE SEQUENCE [LARGE SCALE GENOMIC DNA]</scope>
    <source>
        <strain evidence="3">NIES 3701</strain>
    </source>
</reference>
<feature type="transmembrane region" description="Helical" evidence="1">
    <location>
        <begin position="197"/>
        <end position="218"/>
    </location>
</feature>
<dbReference type="OrthoDB" id="10397635at2759"/>
<dbReference type="AlphaFoldDB" id="A0A9W6ZMM1"/>
<organism evidence="2 3">
    <name type="scientific">Triparma strigata</name>
    <dbReference type="NCBI Taxonomy" id="1606541"/>
    <lineage>
        <taxon>Eukaryota</taxon>
        <taxon>Sar</taxon>
        <taxon>Stramenopiles</taxon>
        <taxon>Ochrophyta</taxon>
        <taxon>Bolidophyceae</taxon>
        <taxon>Parmales</taxon>
        <taxon>Triparmaceae</taxon>
        <taxon>Triparma</taxon>
    </lineage>
</organism>
<evidence type="ECO:0000313" key="3">
    <source>
        <dbReference type="Proteomes" id="UP001165085"/>
    </source>
</evidence>
<dbReference type="EMBL" id="BRXY01000024">
    <property type="protein sequence ID" value="GMH54037.1"/>
    <property type="molecule type" value="Genomic_DNA"/>
</dbReference>
<keyword evidence="1" id="KW-1133">Transmembrane helix</keyword>
<keyword evidence="1" id="KW-0812">Transmembrane</keyword>
<feature type="transmembrane region" description="Helical" evidence="1">
    <location>
        <begin position="224"/>
        <end position="243"/>
    </location>
</feature>
<evidence type="ECO:0000313" key="2">
    <source>
        <dbReference type="EMBL" id="GMH54037.1"/>
    </source>
</evidence>
<dbReference type="PANTHER" id="PTHR11319">
    <property type="entry name" value="G PROTEIN-COUPLED RECEPTOR-RELATED"/>
    <property type="match status" value="1"/>
</dbReference>
<name>A0A9W6ZMM1_9STRA</name>
<protein>
    <submittedName>
        <fullName evidence="2">Uncharacterized protein</fullName>
    </submittedName>
</protein>
<feature type="transmembrane region" description="Helical" evidence="1">
    <location>
        <begin position="162"/>
        <end position="185"/>
    </location>
</feature>
<evidence type="ECO:0000256" key="1">
    <source>
        <dbReference type="SAM" id="Phobius"/>
    </source>
</evidence>
<sequence length="244" mass="26776">MEGFWRTSNLSTEILTCLNPRHCKGGNDTANLCFDGYTGPLCAVCASGYAATGSGKSLQCGVCTGDAQTTIIIYSSIFVVLVLFLVVVYCCCCRQPTEGTRSISHTSSSFEDRLSNARSTANDARSKYKVWMKAKGPVLKVLVSYYQVMTMLPFVLDLSFPPVFTMVSNLFGTVVNLNFISLMPLGCIMPSDFHHQMVGYTAIPFFIGLVMIVAYVILKQRPATIPLSNEIFASFLLMTFLILP</sequence>
<comment type="caution">
    <text evidence="2">The sequence shown here is derived from an EMBL/GenBank/DDBJ whole genome shotgun (WGS) entry which is preliminary data.</text>
</comment>
<feature type="transmembrane region" description="Helical" evidence="1">
    <location>
        <begin position="71"/>
        <end position="92"/>
    </location>
</feature>